<dbReference type="RefSeq" id="WP_167117132.1">
    <property type="nucleotide sequence ID" value="NZ_JAANOU010000001.1"/>
</dbReference>
<dbReference type="PROSITE" id="PS51257">
    <property type="entry name" value="PROKAR_LIPOPROTEIN"/>
    <property type="match status" value="1"/>
</dbReference>
<keyword evidence="2" id="KW-1185">Reference proteome</keyword>
<evidence type="ECO:0008006" key="3">
    <source>
        <dbReference type="Google" id="ProtNLM"/>
    </source>
</evidence>
<comment type="caution">
    <text evidence="1">The sequence shown here is derived from an EMBL/GenBank/DDBJ whole genome shotgun (WGS) entry which is preliminary data.</text>
</comment>
<accession>A0ABX0SWS1</accession>
<gene>
    <name evidence="1" type="ORF">FHX46_003946</name>
</gene>
<dbReference type="EMBL" id="JAANOU010000001">
    <property type="protein sequence ID" value="NIH81416.1"/>
    <property type="molecule type" value="Genomic_DNA"/>
</dbReference>
<proteinExistence type="predicted"/>
<protein>
    <recommendedName>
        <fullName evidence="3">Lipoprotein</fullName>
    </recommendedName>
</protein>
<dbReference type="Proteomes" id="UP000754495">
    <property type="component" value="Unassembled WGS sequence"/>
</dbReference>
<name>A0ABX0SWS1_9PSEU</name>
<sequence length="169" mass="18572">MNKVWPGSMLAVAVLATACSGPGSVKHSIEEVGWELVTDAHAVVMEEETPDLQIELKGDIDIPCSDGAEPETFKRVFRATWNDTRTITSKTVYYDSGPWFGTFHKIGYDAREDVDSETRIEQGSEEVAIEYLMTRKRLGITVTLRVQIAAPNVSIDMSTPCLGKASSDS</sequence>
<evidence type="ECO:0000313" key="2">
    <source>
        <dbReference type="Proteomes" id="UP000754495"/>
    </source>
</evidence>
<evidence type="ECO:0000313" key="1">
    <source>
        <dbReference type="EMBL" id="NIH81416.1"/>
    </source>
</evidence>
<organism evidence="1 2">
    <name type="scientific">Amycolatopsis viridis</name>
    <dbReference type="NCBI Taxonomy" id="185678"/>
    <lineage>
        <taxon>Bacteria</taxon>
        <taxon>Bacillati</taxon>
        <taxon>Actinomycetota</taxon>
        <taxon>Actinomycetes</taxon>
        <taxon>Pseudonocardiales</taxon>
        <taxon>Pseudonocardiaceae</taxon>
        <taxon>Amycolatopsis</taxon>
    </lineage>
</organism>
<reference evidence="1 2" key="1">
    <citation type="submission" date="2020-03" db="EMBL/GenBank/DDBJ databases">
        <title>Sequencing the genomes of 1000 actinobacteria strains.</title>
        <authorList>
            <person name="Klenk H.-P."/>
        </authorList>
    </citation>
    <scope>NUCLEOTIDE SEQUENCE [LARGE SCALE GENOMIC DNA]</scope>
    <source>
        <strain evidence="1 2">DSM 45668</strain>
    </source>
</reference>